<evidence type="ECO:0000256" key="1">
    <source>
        <dbReference type="SAM" id="MobiDB-lite"/>
    </source>
</evidence>
<organism evidence="2 3">
    <name type="scientific">Vigna mungo</name>
    <name type="common">Black gram</name>
    <name type="synonym">Phaseolus mungo</name>
    <dbReference type="NCBI Taxonomy" id="3915"/>
    <lineage>
        <taxon>Eukaryota</taxon>
        <taxon>Viridiplantae</taxon>
        <taxon>Streptophyta</taxon>
        <taxon>Embryophyta</taxon>
        <taxon>Tracheophyta</taxon>
        <taxon>Spermatophyta</taxon>
        <taxon>Magnoliopsida</taxon>
        <taxon>eudicotyledons</taxon>
        <taxon>Gunneridae</taxon>
        <taxon>Pentapetalae</taxon>
        <taxon>rosids</taxon>
        <taxon>fabids</taxon>
        <taxon>Fabales</taxon>
        <taxon>Fabaceae</taxon>
        <taxon>Papilionoideae</taxon>
        <taxon>50 kb inversion clade</taxon>
        <taxon>NPAAA clade</taxon>
        <taxon>indigoferoid/millettioid clade</taxon>
        <taxon>Phaseoleae</taxon>
        <taxon>Vigna</taxon>
    </lineage>
</organism>
<reference evidence="2 3" key="1">
    <citation type="journal article" date="2023" name="Life. Sci Alliance">
        <title>Evolutionary insights into 3D genome organization and epigenetic landscape of Vigna mungo.</title>
        <authorList>
            <person name="Junaid A."/>
            <person name="Singh B."/>
            <person name="Bhatia S."/>
        </authorList>
    </citation>
    <scope>NUCLEOTIDE SEQUENCE [LARGE SCALE GENOMIC DNA]</scope>
    <source>
        <strain evidence="2">Urdbean</strain>
    </source>
</reference>
<keyword evidence="3" id="KW-1185">Reference proteome</keyword>
<dbReference type="EMBL" id="CP144690">
    <property type="protein sequence ID" value="WVY89550.1"/>
    <property type="molecule type" value="Genomic_DNA"/>
</dbReference>
<feature type="compositionally biased region" description="Basic and acidic residues" evidence="1">
    <location>
        <begin position="106"/>
        <end position="132"/>
    </location>
</feature>
<protein>
    <submittedName>
        <fullName evidence="2">Uncharacterized protein</fullName>
    </submittedName>
</protein>
<feature type="compositionally biased region" description="Basic and acidic residues" evidence="1">
    <location>
        <begin position="35"/>
        <end position="55"/>
    </location>
</feature>
<proteinExistence type="predicted"/>
<feature type="compositionally biased region" description="Acidic residues" evidence="1">
    <location>
        <begin position="56"/>
        <end position="85"/>
    </location>
</feature>
<feature type="region of interest" description="Disordered" evidence="1">
    <location>
        <begin position="103"/>
        <end position="132"/>
    </location>
</feature>
<name>A0AAQ3MEE8_VIGMU</name>
<accession>A0AAQ3MEE8</accession>
<evidence type="ECO:0000313" key="3">
    <source>
        <dbReference type="Proteomes" id="UP001374535"/>
    </source>
</evidence>
<feature type="region of interest" description="Disordered" evidence="1">
    <location>
        <begin position="35"/>
        <end position="90"/>
    </location>
</feature>
<dbReference type="Proteomes" id="UP001374535">
    <property type="component" value="Chromosome 11"/>
</dbReference>
<evidence type="ECO:0000313" key="2">
    <source>
        <dbReference type="EMBL" id="WVY89550.1"/>
    </source>
</evidence>
<dbReference type="AlphaFoldDB" id="A0AAQ3MEE8"/>
<gene>
    <name evidence="2" type="ORF">V8G54_035064</name>
</gene>
<sequence>MDERTEEYDGGVTEKLDEGVGGECERIQVVFCEGGSREDDVEGERIQDDEAHDEITEANDVEGDTVEVDEEDDVEGERIEDDERDDERTEAINVEETIVVDVAGDDNTKANDVEGERIEDDKGDDERTKPNDVEETIVVDVAHDERTKVNDCVEGNKEVQVREWSSSDDDNGEVSSMDGLVDINIQCEY</sequence>